<organism evidence="1 2">
    <name type="scientific">Lacticaseibacillus paracasei subsp. paracasei Lpp14</name>
    <dbReference type="NCBI Taxonomy" id="1256204"/>
    <lineage>
        <taxon>Bacteria</taxon>
        <taxon>Bacillati</taxon>
        <taxon>Bacillota</taxon>
        <taxon>Bacilli</taxon>
        <taxon>Lactobacillales</taxon>
        <taxon>Lactobacillaceae</taxon>
        <taxon>Lacticaseibacillus</taxon>
    </lineage>
</organism>
<accession>A0A829GLU8</accession>
<name>A0A829GLU8_LACPA</name>
<feature type="non-terminal residue" evidence="1">
    <location>
        <position position="23"/>
    </location>
</feature>
<dbReference type="InterPro" id="IPR036291">
    <property type="entry name" value="NAD(P)-bd_dom_sf"/>
</dbReference>
<dbReference type="EMBL" id="ANJZ01000337">
    <property type="protein sequence ID" value="EPC59534.1"/>
    <property type="molecule type" value="Genomic_DNA"/>
</dbReference>
<dbReference type="Proteomes" id="UP000014264">
    <property type="component" value="Unassembled WGS sequence"/>
</dbReference>
<dbReference type="SUPFAM" id="SSF51735">
    <property type="entry name" value="NAD(P)-binding Rossmann-fold domains"/>
    <property type="match status" value="1"/>
</dbReference>
<proteinExistence type="predicted"/>
<reference evidence="1 2" key="1">
    <citation type="journal article" date="2013" name="PLoS ONE">
        <title>Lactobacillus paracasei comparative genomics: towards species pan-genome definition and exploitation of diversity.</title>
        <authorList>
            <person name="Smokvina T."/>
            <person name="Wels M."/>
            <person name="Polka J."/>
            <person name="Chervaux C."/>
            <person name="Brisse S."/>
            <person name="Boekhorst J."/>
            <person name="van Hylckama Vlieg J.E."/>
            <person name="Siezen R.J."/>
        </authorList>
    </citation>
    <scope>NUCLEOTIDE SEQUENCE [LARGE SCALE GENOMIC DNA]</scope>
    <source>
        <strain evidence="1 2">Lpp14</strain>
    </source>
</reference>
<evidence type="ECO:0000313" key="2">
    <source>
        <dbReference type="Proteomes" id="UP000014264"/>
    </source>
</evidence>
<dbReference type="AlphaFoldDB" id="A0A829GLU8"/>
<sequence length="23" mass="2551">MKILITGAQGQLGTELRHLLDSR</sequence>
<evidence type="ECO:0000313" key="1">
    <source>
        <dbReference type="EMBL" id="EPC59534.1"/>
    </source>
</evidence>
<comment type="caution">
    <text evidence="1">The sequence shown here is derived from an EMBL/GenBank/DDBJ whole genome shotgun (WGS) entry which is preliminary data.</text>
</comment>
<protein>
    <submittedName>
        <fullName evidence="1">dTDP-4-dehydrorhamnose reductase</fullName>
    </submittedName>
</protein>
<gene>
    <name evidence="1" type="ORF">Lpp14_13789</name>
</gene>